<sequence length="70" mass="8250">MNGLPDASSLQFYPPPYRRNWGLQRDRGRSKAYKWEQERPLKVRVFKGVKWSNCCVYVVVNRYGGNIKGK</sequence>
<accession>A0ACB8XU27</accession>
<gene>
    <name evidence="1" type="ORF">L6452_40072</name>
</gene>
<organism evidence="1 2">
    <name type="scientific">Arctium lappa</name>
    <name type="common">Greater burdock</name>
    <name type="synonym">Lappa major</name>
    <dbReference type="NCBI Taxonomy" id="4217"/>
    <lineage>
        <taxon>Eukaryota</taxon>
        <taxon>Viridiplantae</taxon>
        <taxon>Streptophyta</taxon>
        <taxon>Embryophyta</taxon>
        <taxon>Tracheophyta</taxon>
        <taxon>Spermatophyta</taxon>
        <taxon>Magnoliopsida</taxon>
        <taxon>eudicotyledons</taxon>
        <taxon>Gunneridae</taxon>
        <taxon>Pentapetalae</taxon>
        <taxon>asterids</taxon>
        <taxon>campanulids</taxon>
        <taxon>Asterales</taxon>
        <taxon>Asteraceae</taxon>
        <taxon>Carduoideae</taxon>
        <taxon>Cardueae</taxon>
        <taxon>Arctiinae</taxon>
        <taxon>Arctium</taxon>
    </lineage>
</organism>
<dbReference type="EMBL" id="CM042061">
    <property type="protein sequence ID" value="KAI3673941.1"/>
    <property type="molecule type" value="Genomic_DNA"/>
</dbReference>
<protein>
    <submittedName>
        <fullName evidence="1">Uncharacterized protein</fullName>
    </submittedName>
</protein>
<evidence type="ECO:0000313" key="1">
    <source>
        <dbReference type="EMBL" id="KAI3673941.1"/>
    </source>
</evidence>
<evidence type="ECO:0000313" key="2">
    <source>
        <dbReference type="Proteomes" id="UP001055879"/>
    </source>
</evidence>
<keyword evidence="2" id="KW-1185">Reference proteome</keyword>
<reference evidence="2" key="1">
    <citation type="journal article" date="2022" name="Mol. Ecol. Resour.">
        <title>The genomes of chicory, endive, great burdock and yacon provide insights into Asteraceae palaeo-polyploidization history and plant inulin production.</title>
        <authorList>
            <person name="Fan W."/>
            <person name="Wang S."/>
            <person name="Wang H."/>
            <person name="Wang A."/>
            <person name="Jiang F."/>
            <person name="Liu H."/>
            <person name="Zhao H."/>
            <person name="Xu D."/>
            <person name="Zhang Y."/>
        </authorList>
    </citation>
    <scope>NUCLEOTIDE SEQUENCE [LARGE SCALE GENOMIC DNA]</scope>
    <source>
        <strain evidence="2">cv. Niubang</strain>
    </source>
</reference>
<name>A0ACB8XU27_ARCLA</name>
<dbReference type="Proteomes" id="UP001055879">
    <property type="component" value="Linkage Group LG15"/>
</dbReference>
<proteinExistence type="predicted"/>
<reference evidence="1 2" key="2">
    <citation type="journal article" date="2022" name="Mol. Ecol. Resour.">
        <title>The genomes of chicory, endive, great burdock and yacon provide insights into Asteraceae paleo-polyploidization history and plant inulin production.</title>
        <authorList>
            <person name="Fan W."/>
            <person name="Wang S."/>
            <person name="Wang H."/>
            <person name="Wang A."/>
            <person name="Jiang F."/>
            <person name="Liu H."/>
            <person name="Zhao H."/>
            <person name="Xu D."/>
            <person name="Zhang Y."/>
        </authorList>
    </citation>
    <scope>NUCLEOTIDE SEQUENCE [LARGE SCALE GENOMIC DNA]</scope>
    <source>
        <strain evidence="2">cv. Niubang</strain>
    </source>
</reference>
<comment type="caution">
    <text evidence="1">The sequence shown here is derived from an EMBL/GenBank/DDBJ whole genome shotgun (WGS) entry which is preliminary data.</text>
</comment>